<dbReference type="Proteomes" id="UP000820669">
    <property type="component" value="Unassembled WGS sequence"/>
</dbReference>
<proteinExistence type="predicted"/>
<evidence type="ECO:0000313" key="4">
    <source>
        <dbReference type="Proteomes" id="UP000820669"/>
    </source>
</evidence>
<dbReference type="InterPro" id="IPR036380">
    <property type="entry name" value="Isochorismatase-like_sf"/>
</dbReference>
<protein>
    <submittedName>
        <fullName evidence="3">Isochorismatase family protein</fullName>
    </submittedName>
</protein>
<comment type="caution">
    <text evidence="3">The sequence shown here is derived from an EMBL/GenBank/DDBJ whole genome shotgun (WGS) entry which is preliminary data.</text>
</comment>
<reference evidence="3 4" key="1">
    <citation type="submission" date="2020-04" db="EMBL/GenBank/DDBJ databases">
        <authorList>
            <person name="Klaysubun C."/>
            <person name="Duangmal K."/>
            <person name="Lipun K."/>
        </authorList>
    </citation>
    <scope>NUCLEOTIDE SEQUENCE [LARGE SCALE GENOMIC DNA]</scope>
    <source>
        <strain evidence="3 4">K10HN5</strain>
    </source>
</reference>
<dbReference type="InterPro" id="IPR050272">
    <property type="entry name" value="Isochorismatase-like_hydrls"/>
</dbReference>
<dbReference type="PANTHER" id="PTHR43540">
    <property type="entry name" value="PEROXYUREIDOACRYLATE/UREIDOACRYLATE AMIDOHYDROLASE-RELATED"/>
    <property type="match status" value="1"/>
</dbReference>
<name>A0ABX1SPC1_9PSEU</name>
<dbReference type="EMBL" id="JAAXLA010000144">
    <property type="protein sequence ID" value="NMI02287.1"/>
    <property type="molecule type" value="Genomic_DNA"/>
</dbReference>
<organism evidence="3 4">
    <name type="scientific">Pseudonocardia acidicola</name>
    <dbReference type="NCBI Taxonomy" id="2724939"/>
    <lineage>
        <taxon>Bacteria</taxon>
        <taxon>Bacillati</taxon>
        <taxon>Actinomycetota</taxon>
        <taxon>Actinomycetes</taxon>
        <taxon>Pseudonocardiales</taxon>
        <taxon>Pseudonocardiaceae</taxon>
        <taxon>Pseudonocardia</taxon>
    </lineage>
</organism>
<dbReference type="SUPFAM" id="SSF52499">
    <property type="entry name" value="Isochorismatase-like hydrolases"/>
    <property type="match status" value="1"/>
</dbReference>
<dbReference type="InterPro" id="IPR000868">
    <property type="entry name" value="Isochorismatase-like_dom"/>
</dbReference>
<accession>A0ABX1SPC1</accession>
<dbReference type="Pfam" id="PF00857">
    <property type="entry name" value="Isochorismatase"/>
    <property type="match status" value="1"/>
</dbReference>
<gene>
    <name evidence="3" type="ORF">HF526_34135</name>
</gene>
<feature type="domain" description="Isochorismatase-like" evidence="2">
    <location>
        <begin position="24"/>
        <end position="199"/>
    </location>
</feature>
<evidence type="ECO:0000313" key="3">
    <source>
        <dbReference type="EMBL" id="NMI02287.1"/>
    </source>
</evidence>
<evidence type="ECO:0000259" key="2">
    <source>
        <dbReference type="Pfam" id="PF00857"/>
    </source>
</evidence>
<keyword evidence="4" id="KW-1185">Reference proteome</keyword>
<evidence type="ECO:0000256" key="1">
    <source>
        <dbReference type="ARBA" id="ARBA00022801"/>
    </source>
</evidence>
<dbReference type="PANTHER" id="PTHR43540:SF1">
    <property type="entry name" value="ISOCHORISMATASE HYDROLASE"/>
    <property type="match status" value="1"/>
</dbReference>
<keyword evidence="1" id="KW-0378">Hydrolase</keyword>
<sequence length="216" mass="22454">MDDVRERYAARGLGGRLQPGARPAVVVIDLIRGFTDPACSPGSDLSAVVAATRQVLDVARAADVPVVFTSITFAAAELDTTLWLVKMPAMRALLAGSKWVEVDDRLARRQDEAVITKQAASGFNGTDLAGRLAAAGADSLVLCGATTSGCIRATAIDACALGIPTFVPRECVGDRAAGPHEANLLDIDAKYADVIDLADALALLRAPVADTPEDGR</sequence>
<dbReference type="Gene3D" id="3.40.50.850">
    <property type="entry name" value="Isochorismatase-like"/>
    <property type="match status" value="1"/>
</dbReference>